<evidence type="ECO:0000313" key="1">
    <source>
        <dbReference type="EMBL" id="AQS50558.1"/>
    </source>
</evidence>
<sequence>MLQVLYAMGSGRSLDIRDLVYQKNSTDSSHLAIGKRPSPQELSVNYEIDLTLSHPTPKTIAIVDDVLTAGAHFKAMQLVLNRHFPGVMTFGVFLARTERSG</sequence>
<accession>A0A1U9JXQ9</accession>
<proteinExistence type="predicted"/>
<dbReference type="AlphaFoldDB" id="A0A1U9JXQ9"/>
<reference evidence="1 2" key="1">
    <citation type="submission" date="2017-01" db="EMBL/GenBank/DDBJ databases">
        <title>Complete Genome Sequence of Paenalcaligenes hominis, Isolated from a paraplegic Patient with neurogenic bladder.</title>
        <authorList>
            <person name="Mukhopadhyay R."/>
            <person name="Joaquin J."/>
            <person name="Hogue R."/>
            <person name="Kilaru A."/>
            <person name="Jospin G."/>
            <person name="Mars K."/>
            <person name="Eisen J.A."/>
            <person name="Chaturvedi V."/>
        </authorList>
    </citation>
    <scope>NUCLEOTIDE SEQUENCE [LARGE SCALE GENOMIC DNA]</scope>
    <source>
        <strain evidence="1 2">15S00501</strain>
    </source>
</reference>
<dbReference type="KEGG" id="phn:PAEH1_01520"/>
<evidence type="ECO:0000313" key="2">
    <source>
        <dbReference type="Proteomes" id="UP000189369"/>
    </source>
</evidence>
<organism evidence="1 2">
    <name type="scientific">Paenalcaligenes hominis</name>
    <dbReference type="NCBI Taxonomy" id="643674"/>
    <lineage>
        <taxon>Bacteria</taxon>
        <taxon>Pseudomonadati</taxon>
        <taxon>Pseudomonadota</taxon>
        <taxon>Betaproteobacteria</taxon>
        <taxon>Burkholderiales</taxon>
        <taxon>Alcaligenaceae</taxon>
        <taxon>Paenalcaligenes</taxon>
    </lineage>
</organism>
<name>A0A1U9JXQ9_9BURK</name>
<evidence type="ECO:0008006" key="3">
    <source>
        <dbReference type="Google" id="ProtNLM"/>
    </source>
</evidence>
<dbReference type="EMBL" id="CP019697">
    <property type="protein sequence ID" value="AQS50558.1"/>
    <property type="molecule type" value="Genomic_DNA"/>
</dbReference>
<dbReference type="Proteomes" id="UP000189369">
    <property type="component" value="Chromosome"/>
</dbReference>
<gene>
    <name evidence="1" type="ORF">PAEH1_01520</name>
</gene>
<protein>
    <recommendedName>
        <fullName evidence="3">Phosphoribosyltransferase domain-containing protein</fullName>
    </recommendedName>
</protein>